<dbReference type="EMBL" id="CP016893">
    <property type="protein sequence ID" value="AST57076.1"/>
    <property type="molecule type" value="Genomic_DNA"/>
</dbReference>
<evidence type="ECO:0000259" key="1">
    <source>
        <dbReference type="Pfam" id="PF13480"/>
    </source>
</evidence>
<evidence type="ECO:0000313" key="3">
    <source>
        <dbReference type="EMBL" id="OXT06766.1"/>
    </source>
</evidence>
<evidence type="ECO:0000313" key="4">
    <source>
        <dbReference type="Proteomes" id="UP000214975"/>
    </source>
</evidence>
<feature type="domain" description="BioF2-like acetyltransferase" evidence="1">
    <location>
        <begin position="179"/>
        <end position="325"/>
    </location>
</feature>
<dbReference type="InterPro" id="IPR038740">
    <property type="entry name" value="BioF2-like_GNAT_dom"/>
</dbReference>
<evidence type="ECO:0000313" key="5">
    <source>
        <dbReference type="Proteomes" id="UP000215301"/>
    </source>
</evidence>
<protein>
    <submittedName>
        <fullName evidence="3">Cellulose biosynthesis protein</fullName>
    </submittedName>
</protein>
<gene>
    <name evidence="3" type="ORF">CE561_10085</name>
    <name evidence="2" type="ORF">Thert_00950</name>
</gene>
<dbReference type="RefSeq" id="WP_013298837.1">
    <property type="nucleotide sequence ID" value="NZ_CP016893.1"/>
</dbReference>
<proteinExistence type="predicted"/>
<dbReference type="Gene3D" id="3.40.630.30">
    <property type="match status" value="1"/>
</dbReference>
<name>A0A231VGK8_THETR</name>
<dbReference type="Pfam" id="PF13480">
    <property type="entry name" value="Acetyltransf_6"/>
    <property type="match status" value="1"/>
</dbReference>
<reference evidence="2 4" key="1">
    <citation type="submission" date="2016-08" db="EMBL/GenBank/DDBJ databases">
        <title>A novel genetic cassette of butanologenic Thermoanaerobacterium thermosaccharolyticum that directly convert cellulose to butanol.</title>
        <authorList>
            <person name="Li T."/>
            <person name="He J."/>
        </authorList>
    </citation>
    <scope>NUCLEOTIDE SEQUENCE [LARGE SCALE GENOMIC DNA]</scope>
    <source>
        <strain evidence="2 4">TG57</strain>
    </source>
</reference>
<dbReference type="Proteomes" id="UP000214975">
    <property type="component" value="Chromosome"/>
</dbReference>
<dbReference type="Proteomes" id="UP000215301">
    <property type="component" value="Unassembled WGS sequence"/>
</dbReference>
<evidence type="ECO:0000313" key="2">
    <source>
        <dbReference type="EMBL" id="AST57076.1"/>
    </source>
</evidence>
<dbReference type="EMBL" id="NKHD01000028">
    <property type="protein sequence ID" value="OXT06766.1"/>
    <property type="molecule type" value="Genomic_DNA"/>
</dbReference>
<dbReference type="GeneID" id="93865225"/>
<reference evidence="3 5" key="2">
    <citation type="submission" date="2017-06" db="EMBL/GenBank/DDBJ databases">
        <title>Isolation and characterization of a thermophilic and butanogenic Thermoanaerobacterium thermosaccharolyticum M5 capable of efficient degradation of hemicellulose.</title>
        <authorList>
            <person name="Xin F."/>
            <person name="Jiang Y."/>
        </authorList>
    </citation>
    <scope>NUCLEOTIDE SEQUENCE [LARGE SCALE GENOMIC DNA]</scope>
    <source>
        <strain evidence="3 5">M5</strain>
    </source>
</reference>
<dbReference type="SUPFAM" id="SSF55729">
    <property type="entry name" value="Acyl-CoA N-acyltransferases (Nat)"/>
    <property type="match status" value="1"/>
</dbReference>
<sequence length="370" mass="43933">MDEGKILDIEIKIISDVKTLLSIKDIWHELEDNSKMYPFNTFEWVVNWWKYFGSGKKLWVLLVVDDYGPIGIAPFMITFGEMGLPVRRIKFIGSNNSDYLDFVVRHGCEDIFYRSLIKYLETVIDQFTVLDLEHLPEDSGIYPYIMGSGLYYDYDVQDICPYIELPSTWDEYLDSLDGKFRRNIKYEIKRYFSKHDGNFMCVTDENEIDDSMDRLIEMHQARWRKRHMPGAFYTKRIRNFHKDVAFDFLERGILSLFELRDKNKTVASLLSYHIGGKRYYYISGYDLNYSRLSVGAVTLGLSIKRSIEVGDEVYDFLRGDEKYKEDWTKHKKRNMRLVASYPSIAGRFYLYYIIAENKIINKIKDRFSHD</sequence>
<accession>A0A231VGK8</accession>
<organism evidence="3 5">
    <name type="scientific">Thermoanaerobacterium thermosaccharolyticum</name>
    <name type="common">Clostridium thermosaccharolyticum</name>
    <dbReference type="NCBI Taxonomy" id="1517"/>
    <lineage>
        <taxon>Bacteria</taxon>
        <taxon>Bacillati</taxon>
        <taxon>Bacillota</taxon>
        <taxon>Clostridia</taxon>
        <taxon>Thermoanaerobacterales</taxon>
        <taxon>Thermoanaerobacteraceae</taxon>
        <taxon>Thermoanaerobacterium</taxon>
    </lineage>
</organism>
<dbReference type="AlphaFoldDB" id="A0A231VGK8"/>
<dbReference type="OMA" id="AWLHSWW"/>
<dbReference type="InterPro" id="IPR016181">
    <property type="entry name" value="Acyl_CoA_acyltransferase"/>
</dbReference>